<protein>
    <submittedName>
        <fullName evidence="2">Uncharacterized protein</fullName>
    </submittedName>
</protein>
<evidence type="ECO:0000313" key="3">
    <source>
        <dbReference type="Proteomes" id="UP000637061"/>
    </source>
</evidence>
<name>A0A8I1EBY9_PSEPU</name>
<proteinExistence type="predicted"/>
<sequence>MKLLRALVITTTVGISSLAKADPYVFHQQWIDHSGSPRTFSLSISEDRVRQALTEGRDLHNYEDIFREIIAQARIMASELSTSTAQAKVTRQGMSYSIDYRYRQGHGGEAKAIGGKIQKFIDGAYDDLRSVTYYRQDLETHTLIIDYNDIVGDFNDVFASVDSFFRQSDIGKTDAEKINDRLVFLQSIPYDDMLKSDFDLNTPIRMLAENKGDCESKQVFMAGLLRKLFPQKNIQLVTLPAKEHIVLAIEMPEMPVADTFIHGGRRYAILDATGPATSRIEDSLEIRVKNDFDYGKQRWIEINE</sequence>
<feature type="chain" id="PRO_5034427197" evidence="1">
    <location>
        <begin position="22"/>
        <end position="304"/>
    </location>
</feature>
<accession>A0A8I1EBY9</accession>
<dbReference type="Proteomes" id="UP000637061">
    <property type="component" value="Unassembled WGS sequence"/>
</dbReference>
<evidence type="ECO:0000313" key="2">
    <source>
        <dbReference type="EMBL" id="MBI6882483.1"/>
    </source>
</evidence>
<gene>
    <name evidence="2" type="ORF">JEU22_01000</name>
</gene>
<keyword evidence="1" id="KW-0732">Signal</keyword>
<comment type="caution">
    <text evidence="2">The sequence shown here is derived from an EMBL/GenBank/DDBJ whole genome shotgun (WGS) entry which is preliminary data.</text>
</comment>
<dbReference type="RefSeq" id="WP_198746100.1">
    <property type="nucleotide sequence ID" value="NZ_JAEHTE010000001.1"/>
</dbReference>
<dbReference type="EMBL" id="JAEHTE010000001">
    <property type="protein sequence ID" value="MBI6882483.1"/>
    <property type="molecule type" value="Genomic_DNA"/>
</dbReference>
<organism evidence="2 3">
    <name type="scientific">Pseudomonas putida</name>
    <name type="common">Arthrobacter siderocapsulatus</name>
    <dbReference type="NCBI Taxonomy" id="303"/>
    <lineage>
        <taxon>Bacteria</taxon>
        <taxon>Pseudomonadati</taxon>
        <taxon>Pseudomonadota</taxon>
        <taxon>Gammaproteobacteria</taxon>
        <taxon>Pseudomonadales</taxon>
        <taxon>Pseudomonadaceae</taxon>
        <taxon>Pseudomonas</taxon>
    </lineage>
</organism>
<reference evidence="2" key="1">
    <citation type="submission" date="2020-12" db="EMBL/GenBank/DDBJ databases">
        <title>Enhanced detection system for hospital associated transmission using whole genome sequencing surveillance.</title>
        <authorList>
            <person name="Harrison L.H."/>
            <person name="Van Tyne D."/>
            <person name="Marsh J.W."/>
            <person name="Griffith M.P."/>
            <person name="Snyder D.J."/>
            <person name="Cooper V.S."/>
            <person name="Mustapha M."/>
        </authorList>
    </citation>
    <scope>NUCLEOTIDE SEQUENCE</scope>
    <source>
        <strain evidence="2">PSB00042</strain>
    </source>
</reference>
<dbReference type="AlphaFoldDB" id="A0A8I1EBY9"/>
<evidence type="ECO:0000256" key="1">
    <source>
        <dbReference type="SAM" id="SignalP"/>
    </source>
</evidence>
<feature type="signal peptide" evidence="1">
    <location>
        <begin position="1"/>
        <end position="21"/>
    </location>
</feature>